<protein>
    <submittedName>
        <fullName evidence="1">Uncharacterized protein</fullName>
    </submittedName>
</protein>
<dbReference type="RefSeq" id="WP_117580549.1">
    <property type="nucleotide sequence ID" value="NZ_CP176642.1"/>
</dbReference>
<accession>A0A3E3EFD9</accession>
<dbReference type="EMBL" id="QUSL01000004">
    <property type="protein sequence ID" value="RGD86597.1"/>
    <property type="molecule type" value="Genomic_DNA"/>
</dbReference>
<evidence type="ECO:0000313" key="1">
    <source>
        <dbReference type="EMBL" id="RGD86597.1"/>
    </source>
</evidence>
<evidence type="ECO:0000313" key="2">
    <source>
        <dbReference type="Proteomes" id="UP000261032"/>
    </source>
</evidence>
<sequence length="123" mass="14368">MGKRIKVQKDNTRIQVNFSPSEIRYLELLSLDFKGLTIANTNRLLINYLIDNEVDVATLKDYIKISTVRSNYGNYRINQLDKFEHVEDIFKKQNNHNSRVLANLNGEVKTIFDYLTKELDNGD</sequence>
<reference evidence="1 2" key="1">
    <citation type="submission" date="2018-08" db="EMBL/GenBank/DDBJ databases">
        <title>A genome reference for cultivated species of the human gut microbiota.</title>
        <authorList>
            <person name="Zou Y."/>
            <person name="Xue W."/>
            <person name="Luo G."/>
        </authorList>
    </citation>
    <scope>NUCLEOTIDE SEQUENCE [LARGE SCALE GENOMIC DNA]</scope>
    <source>
        <strain evidence="1 2">OM06-4</strain>
    </source>
</reference>
<name>A0A3E3EFD9_9FIRM</name>
<dbReference type="Proteomes" id="UP000261032">
    <property type="component" value="Unassembled WGS sequence"/>
</dbReference>
<gene>
    <name evidence="1" type="ORF">DXB93_03555</name>
</gene>
<comment type="caution">
    <text evidence="1">The sequence shown here is derived from an EMBL/GenBank/DDBJ whole genome shotgun (WGS) entry which is preliminary data.</text>
</comment>
<proteinExistence type="predicted"/>
<dbReference type="AlphaFoldDB" id="A0A3E3EFD9"/>
<organism evidence="1 2">
    <name type="scientific">Thomasclavelia ramosa</name>
    <dbReference type="NCBI Taxonomy" id="1547"/>
    <lineage>
        <taxon>Bacteria</taxon>
        <taxon>Bacillati</taxon>
        <taxon>Bacillota</taxon>
        <taxon>Erysipelotrichia</taxon>
        <taxon>Erysipelotrichales</taxon>
        <taxon>Coprobacillaceae</taxon>
        <taxon>Thomasclavelia</taxon>
    </lineage>
</organism>